<evidence type="ECO:0000259" key="12">
    <source>
        <dbReference type="Pfam" id="PF04313"/>
    </source>
</evidence>
<protein>
    <recommendedName>
        <fullName evidence="3">type I site-specific deoxyribonuclease</fullName>
        <ecNumber evidence="3">3.1.21.3</ecNumber>
    </recommendedName>
</protein>
<dbReference type="RefSeq" id="WP_158281216.1">
    <property type="nucleotide sequence ID" value="NZ_QGDT01000003.1"/>
</dbReference>
<accession>A0A316AMH6</accession>
<dbReference type="InterPro" id="IPR011335">
    <property type="entry name" value="Restrct_endonuc-II-like"/>
</dbReference>
<dbReference type="Pfam" id="PF04313">
    <property type="entry name" value="HSDR_N"/>
    <property type="match status" value="1"/>
</dbReference>
<gene>
    <name evidence="14" type="ORF">CLV98_103108</name>
</gene>
<keyword evidence="6" id="KW-0680">Restriction system</keyword>
<dbReference type="InterPro" id="IPR007569">
    <property type="entry name" value="DUF559"/>
</dbReference>
<comment type="similarity">
    <text evidence="2">Belongs to the HsdR family.</text>
</comment>
<evidence type="ECO:0000256" key="6">
    <source>
        <dbReference type="ARBA" id="ARBA00022747"/>
    </source>
</evidence>
<feature type="domain" description="Restriction endonuclease type I HsdR N-terminal" evidence="12">
    <location>
        <begin position="4"/>
        <end position="207"/>
    </location>
</feature>
<evidence type="ECO:0000256" key="2">
    <source>
        <dbReference type="ARBA" id="ARBA00008598"/>
    </source>
</evidence>
<evidence type="ECO:0000256" key="4">
    <source>
        <dbReference type="ARBA" id="ARBA00022722"/>
    </source>
</evidence>
<dbReference type="CDD" id="cd01038">
    <property type="entry name" value="Endonuclease_DUF559"/>
    <property type="match status" value="1"/>
</dbReference>
<name>A0A316AMH6_9BACT</name>
<evidence type="ECO:0000256" key="1">
    <source>
        <dbReference type="ARBA" id="ARBA00000851"/>
    </source>
</evidence>
<evidence type="ECO:0000256" key="11">
    <source>
        <dbReference type="SAM" id="MobiDB-lite"/>
    </source>
</evidence>
<dbReference type="EC" id="3.1.21.3" evidence="3"/>
<dbReference type="OrthoDB" id="9798754at2"/>
<comment type="catalytic activity">
    <reaction evidence="1">
        <text>Endonucleolytic cleavage of DNA to give random double-stranded fragments with terminal 5'-phosphates, ATP is simultaneously hydrolyzed.</text>
        <dbReference type="EC" id="3.1.21.3"/>
    </reaction>
</comment>
<dbReference type="GO" id="GO:0009307">
    <property type="term" value="P:DNA restriction-modification system"/>
    <property type="evidence" value="ECO:0007669"/>
    <property type="project" value="UniProtKB-KW"/>
</dbReference>
<keyword evidence="4" id="KW-0540">Nuclease</keyword>
<evidence type="ECO:0000256" key="5">
    <source>
        <dbReference type="ARBA" id="ARBA00022741"/>
    </source>
</evidence>
<comment type="caution">
    <text evidence="14">The sequence shown here is derived from an EMBL/GenBank/DDBJ whole genome shotgun (WGS) entry which is preliminary data.</text>
</comment>
<dbReference type="CDD" id="cd22332">
    <property type="entry name" value="HsdR_N"/>
    <property type="match status" value="1"/>
</dbReference>
<evidence type="ECO:0000313" key="14">
    <source>
        <dbReference type="EMBL" id="PWJ58742.1"/>
    </source>
</evidence>
<evidence type="ECO:0000256" key="9">
    <source>
        <dbReference type="ARBA" id="ARBA00022840"/>
    </source>
</evidence>
<keyword evidence="8" id="KW-0378">Hydrolase</keyword>
<reference evidence="14 15" key="1">
    <citation type="submission" date="2018-03" db="EMBL/GenBank/DDBJ databases">
        <title>Genomic Encyclopedia of Archaeal and Bacterial Type Strains, Phase II (KMG-II): from individual species to whole genera.</title>
        <authorList>
            <person name="Goeker M."/>
        </authorList>
    </citation>
    <scope>NUCLEOTIDE SEQUENCE [LARGE SCALE GENOMIC DNA]</scope>
    <source>
        <strain evidence="14 15">DSM 100346</strain>
    </source>
</reference>
<dbReference type="InterPro" id="IPR051268">
    <property type="entry name" value="Type-I_R_enzyme_R_subunit"/>
</dbReference>
<feature type="domain" description="DUF559" evidence="13">
    <location>
        <begin position="390"/>
        <end position="494"/>
    </location>
</feature>
<evidence type="ECO:0000259" key="13">
    <source>
        <dbReference type="Pfam" id="PF04480"/>
    </source>
</evidence>
<evidence type="ECO:0000256" key="7">
    <source>
        <dbReference type="ARBA" id="ARBA00022759"/>
    </source>
</evidence>
<dbReference type="Gene3D" id="3.90.1570.50">
    <property type="match status" value="1"/>
</dbReference>
<dbReference type="PANTHER" id="PTHR30195">
    <property type="entry name" value="TYPE I SITE-SPECIFIC DEOXYRIBONUCLEASE PROTEIN SUBUNIT M AND R"/>
    <property type="match status" value="1"/>
</dbReference>
<dbReference type="Gene3D" id="3.40.960.10">
    <property type="entry name" value="VSR Endonuclease"/>
    <property type="match status" value="1"/>
</dbReference>
<dbReference type="PANTHER" id="PTHR30195:SF15">
    <property type="entry name" value="TYPE I RESTRICTION ENZYME HINDI ENDONUCLEASE SUBUNIT"/>
    <property type="match status" value="1"/>
</dbReference>
<dbReference type="Pfam" id="PF04480">
    <property type="entry name" value="DUF559"/>
    <property type="match status" value="1"/>
</dbReference>
<keyword evidence="15" id="KW-1185">Reference proteome</keyword>
<dbReference type="InterPro" id="IPR007409">
    <property type="entry name" value="Restrct_endonuc_type1_HsdR_N"/>
</dbReference>
<evidence type="ECO:0000256" key="3">
    <source>
        <dbReference type="ARBA" id="ARBA00012654"/>
    </source>
</evidence>
<organism evidence="14 15">
    <name type="scientific">Dyadobacter jejuensis</name>
    <dbReference type="NCBI Taxonomy" id="1082580"/>
    <lineage>
        <taxon>Bacteria</taxon>
        <taxon>Pseudomonadati</taxon>
        <taxon>Bacteroidota</taxon>
        <taxon>Cytophagia</taxon>
        <taxon>Cytophagales</taxon>
        <taxon>Spirosomataceae</taxon>
        <taxon>Dyadobacter</taxon>
    </lineage>
</organism>
<proteinExistence type="inferred from homology"/>
<evidence type="ECO:0000313" key="15">
    <source>
        <dbReference type="Proteomes" id="UP000245880"/>
    </source>
</evidence>
<feature type="region of interest" description="Disordered" evidence="11">
    <location>
        <begin position="298"/>
        <end position="345"/>
    </location>
</feature>
<dbReference type="AlphaFoldDB" id="A0A316AMH6"/>
<keyword evidence="9" id="KW-0067">ATP-binding</keyword>
<evidence type="ECO:0000256" key="8">
    <source>
        <dbReference type="ARBA" id="ARBA00022801"/>
    </source>
</evidence>
<dbReference type="GO" id="GO:0009035">
    <property type="term" value="F:type I site-specific deoxyribonuclease activity"/>
    <property type="evidence" value="ECO:0007669"/>
    <property type="project" value="UniProtKB-EC"/>
</dbReference>
<sequence>MALFNENNIETLIVGLLVKLGYLYVYGPDIAPDSQHPEGDHFEQLLLLDRLSKAVQRINRDLSPDIRTEAIKEIQRIAPSELLVNNVTFHGLLTEGIRVTKQVDGHDRDDRVWLIDFKNPENNEFVVANQFTIVGNGQNKRPDILLYVNGMPLVVIELQNAIDENTTLNSAFKQVEAYKASIPGLFTFNSIIVISDGLEAKAGSISAGLSRFMAWKTVDGKTEASHLTSQLETLILGMLNKETLLDLIRHFIVFEKHKKVDGNGISTITTVKKLATYQQYYAVNKAVVSTLRATDFFNSPPEKGSPTNQSPKAGKDNSPPEEGGPTDQSLKAGEDISPPEEGWPKAGVVNVTITNHPVSSEPLPLPPSDNPKPFHYRNSKNYFSLPFNPKLKARAKELRQAGNLPEVLFWNQVKNKQFKSFDFDRQKIIGNYIVDFYCSNCQVVIEIDGSQHSDQAEYDENRDQYLNSLGLTVIRIPASEVLYRMKGVMDMLYEHPELRERK</sequence>
<dbReference type="GO" id="GO:0005524">
    <property type="term" value="F:ATP binding"/>
    <property type="evidence" value="ECO:0007669"/>
    <property type="project" value="UniProtKB-KW"/>
</dbReference>
<dbReference type="InterPro" id="IPR047216">
    <property type="entry name" value="Endonuclease_DUF559_bact"/>
</dbReference>
<dbReference type="SUPFAM" id="SSF52980">
    <property type="entry name" value="Restriction endonuclease-like"/>
    <property type="match status" value="1"/>
</dbReference>
<dbReference type="Proteomes" id="UP000245880">
    <property type="component" value="Unassembled WGS sequence"/>
</dbReference>
<keyword evidence="10" id="KW-0238">DNA-binding</keyword>
<evidence type="ECO:0000256" key="10">
    <source>
        <dbReference type="ARBA" id="ARBA00023125"/>
    </source>
</evidence>
<dbReference type="GO" id="GO:0003677">
    <property type="term" value="F:DNA binding"/>
    <property type="evidence" value="ECO:0007669"/>
    <property type="project" value="UniProtKB-KW"/>
</dbReference>
<keyword evidence="5" id="KW-0547">Nucleotide-binding</keyword>
<keyword evidence="7" id="KW-0255">Endonuclease</keyword>
<dbReference type="EMBL" id="QGDT01000003">
    <property type="protein sequence ID" value="PWJ58742.1"/>
    <property type="molecule type" value="Genomic_DNA"/>
</dbReference>